<evidence type="ECO:0000313" key="1">
    <source>
        <dbReference type="EMBL" id="CAH2250879.1"/>
    </source>
</evidence>
<sequence length="87" mass="9941">VKFLHRTLLKLATFTEGILILGGELNLPLDPIADTSTGHSTVAQTAIRTLRRTLLDLRLVDAWRALQPDGRDYTHYSTFHRRYSHID</sequence>
<reference evidence="1" key="1">
    <citation type="submission" date="2022-03" db="EMBL/GenBank/DDBJ databases">
        <authorList>
            <person name="Alioto T."/>
            <person name="Alioto T."/>
            <person name="Gomez Garrido J."/>
        </authorList>
    </citation>
    <scope>NUCLEOTIDE SEQUENCE</scope>
</reference>
<dbReference type="EMBL" id="OW240913">
    <property type="protein sequence ID" value="CAH2250879.1"/>
    <property type="molecule type" value="Genomic_DNA"/>
</dbReference>
<dbReference type="Proteomes" id="UP001295444">
    <property type="component" value="Chromosome 02"/>
</dbReference>
<dbReference type="SUPFAM" id="SSF56219">
    <property type="entry name" value="DNase I-like"/>
    <property type="match status" value="1"/>
</dbReference>
<protein>
    <submittedName>
        <fullName evidence="1">Uncharacterized protein</fullName>
    </submittedName>
</protein>
<keyword evidence="2" id="KW-1185">Reference proteome</keyword>
<gene>
    <name evidence="1" type="ORF">PECUL_23A008657</name>
</gene>
<dbReference type="InterPro" id="IPR036691">
    <property type="entry name" value="Endo/exonu/phosph_ase_sf"/>
</dbReference>
<dbReference type="Gene3D" id="3.60.10.10">
    <property type="entry name" value="Endonuclease/exonuclease/phosphatase"/>
    <property type="match status" value="1"/>
</dbReference>
<feature type="non-terminal residue" evidence="1">
    <location>
        <position position="1"/>
    </location>
</feature>
<accession>A0AAD1RF55</accession>
<organism evidence="1 2">
    <name type="scientific">Pelobates cultripes</name>
    <name type="common">Western spadefoot toad</name>
    <dbReference type="NCBI Taxonomy" id="61616"/>
    <lineage>
        <taxon>Eukaryota</taxon>
        <taxon>Metazoa</taxon>
        <taxon>Chordata</taxon>
        <taxon>Craniata</taxon>
        <taxon>Vertebrata</taxon>
        <taxon>Euteleostomi</taxon>
        <taxon>Amphibia</taxon>
        <taxon>Batrachia</taxon>
        <taxon>Anura</taxon>
        <taxon>Pelobatoidea</taxon>
        <taxon>Pelobatidae</taxon>
        <taxon>Pelobates</taxon>
    </lineage>
</organism>
<proteinExistence type="predicted"/>
<name>A0AAD1RF55_PELCU</name>
<dbReference type="AlphaFoldDB" id="A0AAD1RF55"/>
<evidence type="ECO:0000313" key="2">
    <source>
        <dbReference type="Proteomes" id="UP001295444"/>
    </source>
</evidence>